<sequence length="356" mass="40039">MAAHYAGDTSVNGGKILHYFQLRVFDSTVKKRIKSNIGYVGAVGVSSRLVSQFGQQETDSSAVDPFEWQASDALATAAVKLGEDEENETGESADDESEDENGACENSDNEGEDRSQRVNVQSKESARNPRPQVVANAAERTQVLDMATVDKFDRKVIYTPMCAGTAKNIKKAFIYLWLEQRASNIPYPNQAPHPGTDRALTKAIEQYTKSLVIERAITGTTRSSTCAGRDAYSEKQLLRMSSYLWRELPLPQQKGNRRYNARNRFQYMRERFCLLARHHMLLRDQDLRGLNISDLFNIQQRHPAKGSSLASGLVFCISHGKTNPNGVNVYATAFRHKNFLRCTVGAFAFYMLERFE</sequence>
<dbReference type="GO" id="GO:0003677">
    <property type="term" value="F:DNA binding"/>
    <property type="evidence" value="ECO:0007669"/>
    <property type="project" value="InterPro"/>
</dbReference>
<evidence type="ECO:0000313" key="3">
    <source>
        <dbReference type="Proteomes" id="UP000780801"/>
    </source>
</evidence>
<evidence type="ECO:0000256" key="1">
    <source>
        <dbReference type="SAM" id="MobiDB-lite"/>
    </source>
</evidence>
<gene>
    <name evidence="2" type="ORF">BGW38_008553</name>
</gene>
<feature type="non-terminal residue" evidence="2">
    <location>
        <position position="1"/>
    </location>
</feature>
<dbReference type="InterPro" id="IPR038279">
    <property type="entry name" value="Ndc10_dom2_sf"/>
</dbReference>
<name>A0A9P6FJC8_9FUNG</name>
<dbReference type="EMBL" id="JAABOA010005929">
    <property type="protein sequence ID" value="KAF9572075.1"/>
    <property type="molecule type" value="Genomic_DNA"/>
</dbReference>
<accession>A0A9P6FJC8</accession>
<feature type="region of interest" description="Disordered" evidence="1">
    <location>
        <begin position="84"/>
        <end position="138"/>
    </location>
</feature>
<dbReference type="Gene3D" id="1.10.443.20">
    <property type="entry name" value="Centromere DNA-binding protein complex CBF3 subunit, domain 2"/>
    <property type="match status" value="1"/>
</dbReference>
<organism evidence="2 3">
    <name type="scientific">Lunasporangiospora selenospora</name>
    <dbReference type="NCBI Taxonomy" id="979761"/>
    <lineage>
        <taxon>Eukaryota</taxon>
        <taxon>Fungi</taxon>
        <taxon>Fungi incertae sedis</taxon>
        <taxon>Mucoromycota</taxon>
        <taxon>Mortierellomycotina</taxon>
        <taxon>Mortierellomycetes</taxon>
        <taxon>Mortierellales</taxon>
        <taxon>Mortierellaceae</taxon>
        <taxon>Lunasporangiospora</taxon>
    </lineage>
</organism>
<dbReference type="OrthoDB" id="2409254at2759"/>
<protein>
    <submittedName>
        <fullName evidence="2">Uncharacterized protein</fullName>
    </submittedName>
</protein>
<dbReference type="AlphaFoldDB" id="A0A9P6FJC8"/>
<proteinExistence type="predicted"/>
<feature type="compositionally biased region" description="Acidic residues" evidence="1">
    <location>
        <begin position="84"/>
        <end position="111"/>
    </location>
</feature>
<comment type="caution">
    <text evidence="2">The sequence shown here is derived from an EMBL/GenBank/DDBJ whole genome shotgun (WGS) entry which is preliminary data.</text>
</comment>
<keyword evidence="3" id="KW-1185">Reference proteome</keyword>
<dbReference type="Proteomes" id="UP000780801">
    <property type="component" value="Unassembled WGS sequence"/>
</dbReference>
<reference evidence="2" key="1">
    <citation type="journal article" date="2020" name="Fungal Divers.">
        <title>Resolving the Mortierellaceae phylogeny through synthesis of multi-gene phylogenetics and phylogenomics.</title>
        <authorList>
            <person name="Vandepol N."/>
            <person name="Liber J."/>
            <person name="Desiro A."/>
            <person name="Na H."/>
            <person name="Kennedy M."/>
            <person name="Barry K."/>
            <person name="Grigoriev I.V."/>
            <person name="Miller A.N."/>
            <person name="O'Donnell K."/>
            <person name="Stajich J.E."/>
            <person name="Bonito G."/>
        </authorList>
    </citation>
    <scope>NUCLEOTIDE SEQUENCE</scope>
    <source>
        <strain evidence="2">KOD1015</strain>
    </source>
</reference>
<evidence type="ECO:0000313" key="2">
    <source>
        <dbReference type="EMBL" id="KAF9572075.1"/>
    </source>
</evidence>